<proteinExistence type="predicted"/>
<evidence type="ECO:0000313" key="1">
    <source>
        <dbReference type="EMBL" id="TFW33824.1"/>
    </source>
</evidence>
<comment type="caution">
    <text evidence="1">The sequence shown here is derived from an EMBL/GenBank/DDBJ whole genome shotgun (WGS) entry which is preliminary data.</text>
</comment>
<accession>A0A4Y9T812</accession>
<reference evidence="1 2" key="1">
    <citation type="submission" date="2019-03" db="EMBL/GenBank/DDBJ databases">
        <title>Draft genome of Massilia hortus sp. nov., a novel bacterial species of the Oxalobacteraceae family.</title>
        <authorList>
            <person name="Peta V."/>
            <person name="Raths R."/>
            <person name="Bucking H."/>
        </authorList>
    </citation>
    <scope>NUCLEOTIDE SEQUENCE [LARGE SCALE GENOMIC DNA]</scope>
    <source>
        <strain evidence="1 2">ONC3</strain>
    </source>
</reference>
<dbReference type="AlphaFoldDB" id="A0A4Y9T812"/>
<dbReference type="EMBL" id="SPUM01000036">
    <property type="protein sequence ID" value="TFW33824.1"/>
    <property type="molecule type" value="Genomic_DNA"/>
</dbReference>
<organism evidence="1 2">
    <name type="scientific">Massilia horti</name>
    <dbReference type="NCBI Taxonomy" id="2562153"/>
    <lineage>
        <taxon>Bacteria</taxon>
        <taxon>Pseudomonadati</taxon>
        <taxon>Pseudomonadota</taxon>
        <taxon>Betaproteobacteria</taxon>
        <taxon>Burkholderiales</taxon>
        <taxon>Oxalobacteraceae</taxon>
        <taxon>Telluria group</taxon>
        <taxon>Massilia</taxon>
    </lineage>
</organism>
<gene>
    <name evidence="1" type="ORF">E4O92_05605</name>
</gene>
<dbReference type="OrthoDB" id="583175at2"/>
<dbReference type="Proteomes" id="UP000297258">
    <property type="component" value="Unassembled WGS sequence"/>
</dbReference>
<sequence length="116" mass="13017">MLLAACLLTSQPSIATPLPVPADKSAYIGEWRGEKMRLNIQQDGKVEYKRERPGKNSKGRKIIDLNIELLGFDGNDFYAGYGIVSTTFVVSKPPYRDQGKWKMVVDGVELTRVEQL</sequence>
<name>A0A4Y9T812_9BURK</name>
<keyword evidence="2" id="KW-1185">Reference proteome</keyword>
<protein>
    <submittedName>
        <fullName evidence="1">Uncharacterized protein</fullName>
    </submittedName>
</protein>
<evidence type="ECO:0000313" key="2">
    <source>
        <dbReference type="Proteomes" id="UP000297258"/>
    </source>
</evidence>